<organism evidence="3 4">
    <name type="scientific">Streptomyces zhihengii</name>
    <dbReference type="NCBI Taxonomy" id="1818004"/>
    <lineage>
        <taxon>Bacteria</taxon>
        <taxon>Bacillati</taxon>
        <taxon>Actinomycetota</taxon>
        <taxon>Actinomycetes</taxon>
        <taxon>Kitasatosporales</taxon>
        <taxon>Streptomycetaceae</taxon>
        <taxon>Streptomyces</taxon>
    </lineage>
</organism>
<name>A0ABS2UTT6_9ACTN</name>
<keyword evidence="4" id="KW-1185">Reference proteome</keyword>
<feature type="compositionally biased region" description="Basic and acidic residues" evidence="1">
    <location>
        <begin position="128"/>
        <end position="149"/>
    </location>
</feature>
<feature type="region of interest" description="Disordered" evidence="1">
    <location>
        <begin position="128"/>
        <end position="218"/>
    </location>
</feature>
<dbReference type="SUPFAM" id="SSF52540">
    <property type="entry name" value="P-loop containing nucleoside triphosphate hydrolases"/>
    <property type="match status" value="1"/>
</dbReference>
<feature type="compositionally biased region" description="Low complexity" evidence="1">
    <location>
        <begin position="179"/>
        <end position="218"/>
    </location>
</feature>
<dbReference type="RefSeq" id="WP_205374655.1">
    <property type="nucleotide sequence ID" value="NZ_JAFEJA010000001.1"/>
</dbReference>
<proteinExistence type="predicted"/>
<dbReference type="InterPro" id="IPR027417">
    <property type="entry name" value="P-loop_NTPase"/>
</dbReference>
<dbReference type="EMBL" id="JAFEJA010000001">
    <property type="protein sequence ID" value="MBM9620698.1"/>
    <property type="molecule type" value="Genomic_DNA"/>
</dbReference>
<feature type="transmembrane region" description="Helical" evidence="2">
    <location>
        <begin position="21"/>
        <end position="49"/>
    </location>
</feature>
<accession>A0ABS2UTT6</accession>
<protein>
    <submittedName>
        <fullName evidence="3">Type VI secretion protein</fullName>
    </submittedName>
</protein>
<feature type="transmembrane region" description="Helical" evidence="2">
    <location>
        <begin position="93"/>
        <end position="117"/>
    </location>
</feature>
<keyword evidence="2" id="KW-0472">Membrane</keyword>
<dbReference type="Proteomes" id="UP000664109">
    <property type="component" value="Unassembled WGS sequence"/>
</dbReference>
<keyword evidence="2" id="KW-0812">Transmembrane</keyword>
<sequence length="547" mass="56778">MDRGREGRQELQGRGSGGLPDGLLLALLGFLLGLSIVVWTGAGLAGLFAHGAWPTGVTYGNSPEALRALVSDPTDLAGAYPATPPGELSGYGLFWGLVIGQVMVLAVLTVFVLGTVARWRAVRADARAERAERAERGERATAGRNRPADHGQQPASRQPAPAPYETAPREQAVSPTGYPAHEAPAGSHAPGAAAATEPLPAPAATEAAPTGASAAEGPHPAPYAPVAVAPAPVVPGPRIRTAGVLYGDAATRRPAAVQALLDAEGPALVVTSDPSVWAATKDARGKLGPVLVYDPGHLCDTPARLHWAPTQGCEDVGTAAARAAALLAPVRPRALVDAAMADTAETLLRCWLHAAAVDGRPFRQVHRWAQGTGANEAVRILRTHPKAASGTAGLLESALTAYPERRDIAVELTARAFGALATVHIREACTPNRTDSLALESFAREAGTLYVVGEAIEDPRTRPGAMPLLTALASDVVEHGRRLAARSTDGRLDPPLTLVLDDVAAVAPLPLVPQLMTTGQEQGLPALVLLRSPEQARARWPEPLPSL</sequence>
<evidence type="ECO:0000313" key="3">
    <source>
        <dbReference type="EMBL" id="MBM9620698.1"/>
    </source>
</evidence>
<dbReference type="CDD" id="cd01127">
    <property type="entry name" value="TrwB_TraG_TraD_VirD4"/>
    <property type="match status" value="1"/>
</dbReference>
<gene>
    <name evidence="3" type="ORF">JE024_18570</name>
</gene>
<evidence type="ECO:0000256" key="1">
    <source>
        <dbReference type="SAM" id="MobiDB-lite"/>
    </source>
</evidence>
<comment type="caution">
    <text evidence="3">The sequence shown here is derived from an EMBL/GenBank/DDBJ whole genome shotgun (WGS) entry which is preliminary data.</text>
</comment>
<keyword evidence="2" id="KW-1133">Transmembrane helix</keyword>
<evidence type="ECO:0000256" key="2">
    <source>
        <dbReference type="SAM" id="Phobius"/>
    </source>
</evidence>
<reference evidence="3 4" key="1">
    <citation type="journal article" date="2016" name="Arch. Microbiol.">
        <title>Streptomyces zhihengii sp. nov., isolated from rhizospheric soil of Psammosilene tunicoides.</title>
        <authorList>
            <person name="Huang M.J."/>
            <person name="Fei J.J."/>
            <person name="Salam N."/>
            <person name="Kim C.J."/>
            <person name="Hozzein W.N."/>
            <person name="Xiao M."/>
            <person name="Huang H.Q."/>
            <person name="Li W.J."/>
        </authorList>
    </citation>
    <scope>NUCLEOTIDE SEQUENCE [LARGE SCALE GENOMIC DNA]</scope>
    <source>
        <strain evidence="3 4">YIM T102</strain>
    </source>
</reference>
<evidence type="ECO:0000313" key="4">
    <source>
        <dbReference type="Proteomes" id="UP000664109"/>
    </source>
</evidence>